<keyword evidence="2" id="KW-1185">Reference proteome</keyword>
<sequence length="744" mass="83561">MQRLLDLPLRRLVGHDEHKTDSPLCSTCSKLDLHYILRHGVLHEHPIPLGTLVEVLEKAGRCALCGLIKTAFQRFWLLDKLPADVDLGGVDLGLYAERKGNLVTPRPPERELCHRLIILPSDRPQVVYDVLSAARSPLVLHIQLMQEDAPVFRRRPDIHGRRVGDTVDIDLIKKWLKLCVAHHHDVCEEVWWRDKSEELPSTVRMIDVKRMAIVPYSPKSRYVALSYVWGGVGAEYQSMRDNISQRMAPGGLDESILPATIVDAIELCRRLGERYLWVDALCIIQDSSEDKAVQIGVMELIYGGSFVTVFAIGGYNAHAGLPGLRKGTRTRHQRIETIQNLRLTVPLTTLASVVAQSIWGTRGWTYQEVMLSRRRLFFTDEQVYFECLLEVFSEDVIAENKRVPESDHPLRYAGIGGFTFRTRHHGDTANEFTAGYVAVVRGYTERNLTNELDAIDAVSALTKAIAKAFNLGGGLASKPFRYGMLITDLNQTLFWHPGDGPSFTRRRSVPGLCGTWPSWAWVGWRGAVQYRHNWSHAQTYPRIAGSLVDVWYIYEDGNLVELDVRPVQRMIFPDVEKRVTRYSPPSGRGRIVALLETLKTQARLPDGALVFYATSAVFKVQKITGGGQTNGDGPYELYAILPSHGPKSENAAGRVYLPSDLSSSELEFIVLACADGENHLHDEEAHGERYSTSFLYVMAVRYLEAEGDVTSILGCELVERVGVGIVFEPVWLDARPQEKLICLA</sequence>
<gene>
    <name evidence="1" type="ORF">CCMSSC00406_0008397</name>
</gene>
<organism evidence="1 2">
    <name type="scientific">Pleurotus cornucopiae</name>
    <name type="common">Cornucopia mushroom</name>
    <dbReference type="NCBI Taxonomy" id="5321"/>
    <lineage>
        <taxon>Eukaryota</taxon>
        <taxon>Fungi</taxon>
        <taxon>Dikarya</taxon>
        <taxon>Basidiomycota</taxon>
        <taxon>Agaricomycotina</taxon>
        <taxon>Agaricomycetes</taxon>
        <taxon>Agaricomycetidae</taxon>
        <taxon>Agaricales</taxon>
        <taxon>Pleurotineae</taxon>
        <taxon>Pleurotaceae</taxon>
        <taxon>Pleurotus</taxon>
    </lineage>
</organism>
<evidence type="ECO:0000313" key="2">
    <source>
        <dbReference type="Proteomes" id="UP000824881"/>
    </source>
</evidence>
<accession>A0ACB7J5Q3</accession>
<evidence type="ECO:0000313" key="1">
    <source>
        <dbReference type="EMBL" id="KAG9225869.1"/>
    </source>
</evidence>
<name>A0ACB7J5Q3_PLECO</name>
<proteinExistence type="predicted"/>
<reference evidence="1 2" key="1">
    <citation type="journal article" date="2021" name="Appl. Environ. Microbiol.">
        <title>Genetic linkage and physical mapping for an oyster mushroom Pleurotus cornucopiae and QTL analysis for the trait cap color.</title>
        <authorList>
            <person name="Zhang Y."/>
            <person name="Gao W."/>
            <person name="Sonnenberg A."/>
            <person name="Chen Q."/>
            <person name="Zhang J."/>
            <person name="Huang C."/>
        </authorList>
    </citation>
    <scope>NUCLEOTIDE SEQUENCE [LARGE SCALE GENOMIC DNA]</scope>
    <source>
        <strain evidence="1">CCMSSC00406</strain>
    </source>
</reference>
<dbReference type="Proteomes" id="UP000824881">
    <property type="component" value="Unassembled WGS sequence"/>
</dbReference>
<comment type="caution">
    <text evidence="1">The sequence shown here is derived from an EMBL/GenBank/DDBJ whole genome shotgun (WGS) entry which is preliminary data.</text>
</comment>
<protein>
    <submittedName>
        <fullName evidence="1">Uncharacterized protein</fullName>
    </submittedName>
</protein>
<dbReference type="EMBL" id="WQMT02000002">
    <property type="protein sequence ID" value="KAG9225869.1"/>
    <property type="molecule type" value="Genomic_DNA"/>
</dbReference>